<dbReference type="SUPFAM" id="SSF49854">
    <property type="entry name" value="Spermadhesin, CUB domain"/>
    <property type="match status" value="1"/>
</dbReference>
<reference evidence="5 6" key="1">
    <citation type="submission" date="2020-07" db="EMBL/GenBank/DDBJ databases">
        <title>Moheibacter lacus sp. nov., a member of the family Flavobacteriaceae isolated from freshwater lake sediment.</title>
        <authorList>
            <person name="Liu Y."/>
        </authorList>
    </citation>
    <scope>NUCLEOTIDE SEQUENCE [LARGE SCALE GENOMIC DNA]</scope>
    <source>
        <strain evidence="5 6">BDHS18</strain>
    </source>
</reference>
<dbReference type="RefSeq" id="WP_182043401.1">
    <property type="nucleotide sequence ID" value="NZ_JACDZE010000002.1"/>
</dbReference>
<keyword evidence="6" id="KW-1185">Reference proteome</keyword>
<dbReference type="InterPro" id="IPR000859">
    <property type="entry name" value="CUB_dom"/>
</dbReference>
<dbReference type="EMBL" id="JACDZE010000002">
    <property type="protein sequence ID" value="MBA5629790.1"/>
    <property type="molecule type" value="Genomic_DNA"/>
</dbReference>
<dbReference type="InterPro" id="IPR013783">
    <property type="entry name" value="Ig-like_fold"/>
</dbReference>
<dbReference type="SUPFAM" id="SSF49265">
    <property type="entry name" value="Fibronectin type III"/>
    <property type="match status" value="1"/>
</dbReference>
<dbReference type="Pfam" id="PF18962">
    <property type="entry name" value="Por_Secre_tail"/>
    <property type="match status" value="1"/>
</dbReference>
<protein>
    <submittedName>
        <fullName evidence="5">T9SS type A sorting domain-containing protein</fullName>
    </submittedName>
</protein>
<dbReference type="InterPro" id="IPR026444">
    <property type="entry name" value="Secre_tail"/>
</dbReference>
<dbReference type="SUPFAM" id="SSF55486">
    <property type="entry name" value="Metalloproteases ('zincins'), catalytic domain"/>
    <property type="match status" value="1"/>
</dbReference>
<feature type="chain" id="PRO_5032406931" evidence="3">
    <location>
        <begin position="19"/>
        <end position="725"/>
    </location>
</feature>
<evidence type="ECO:0000313" key="6">
    <source>
        <dbReference type="Proteomes" id="UP000552241"/>
    </source>
</evidence>
<dbReference type="Pfam" id="PF13688">
    <property type="entry name" value="Reprolysin_5"/>
    <property type="match status" value="1"/>
</dbReference>
<accession>A0A838ZP35</accession>
<evidence type="ECO:0000256" key="2">
    <source>
        <dbReference type="ARBA" id="ARBA00023157"/>
    </source>
</evidence>
<dbReference type="Gene3D" id="2.60.120.290">
    <property type="entry name" value="Spermadhesin, CUB domain"/>
    <property type="match status" value="1"/>
</dbReference>
<evidence type="ECO:0000313" key="5">
    <source>
        <dbReference type="EMBL" id="MBA5629790.1"/>
    </source>
</evidence>
<comment type="caution">
    <text evidence="5">The sequence shown here is derived from an EMBL/GenBank/DDBJ whole genome shotgun (WGS) entry which is preliminary data.</text>
</comment>
<dbReference type="InterPro" id="IPR036116">
    <property type="entry name" value="FN3_sf"/>
</dbReference>
<proteinExistence type="predicted"/>
<name>A0A838ZP35_9FLAO</name>
<dbReference type="PANTHER" id="PTHR11905:SF159">
    <property type="entry name" value="ADAM METALLOPROTEASE"/>
    <property type="match status" value="1"/>
</dbReference>
<organism evidence="5 6">
    <name type="scientific">Moheibacter lacus</name>
    <dbReference type="NCBI Taxonomy" id="2745851"/>
    <lineage>
        <taxon>Bacteria</taxon>
        <taxon>Pseudomonadati</taxon>
        <taxon>Bacteroidota</taxon>
        <taxon>Flavobacteriia</taxon>
        <taxon>Flavobacteriales</taxon>
        <taxon>Weeksellaceae</taxon>
        <taxon>Moheibacter</taxon>
    </lineage>
</organism>
<keyword evidence="2" id="KW-1015">Disulfide bond</keyword>
<dbReference type="CDD" id="cd00063">
    <property type="entry name" value="FN3"/>
    <property type="match status" value="1"/>
</dbReference>
<dbReference type="Pfam" id="PF00041">
    <property type="entry name" value="fn3"/>
    <property type="match status" value="1"/>
</dbReference>
<dbReference type="AlphaFoldDB" id="A0A838ZP35"/>
<dbReference type="GO" id="GO:0004222">
    <property type="term" value="F:metalloendopeptidase activity"/>
    <property type="evidence" value="ECO:0007669"/>
    <property type="project" value="InterPro"/>
</dbReference>
<sequence length="725" mass="80483">MKKSLMVCFILMSIGIFAQTPKTIAQKITHLETQKVNFQKFNVLNITTKKNSKIEKAVKNATLATIDQNSIQSIYQQKLETIEISIPYNGSVVDVVLYKVNPFSEGLYVETNLQKNVQYTPGIHYQGIVKGNTNSVASFNFFEDKFNGIISADDFGNLNVGKLTSENNKSDYIVYSDMNLTETPNWHCETDDFAKDPAIDQPESMHFEKSSMTEKCVTMYYELDYHLYFFNDSSIDETMDWLSSTFNNMMTLYNNDDITIALNHVFIWETQDPYQGSGGSSGYLDKFNEVRPNFAGDVGQLIGAFDNSGGGVAATIDGLCNDYNYSYAGVNVTYSDVPTYSWTIMVMTHENGHVLGSRHTHACVWNGNNTAIDGCAGFVEGSCPLPGSPAGGGTLMSYCHLQSVGINFNLGFGDQPKTVLINNINSQECLSTDCVSVCFNTVEDINITNITMTEAVLSWVDADEDADTWEYAVRPVGNNDELVWTETSTNLVNLENLEPNTFYNAYIRKICGDMVTVEFLELFVTDGDFCNGDILTDSGGTTGGYSNNEDYVRTIVPTNAGENVKITFTSFNVENNNDFLYIHDGVDTDAPELYEGGLTGTLGISEGPFEATNAAGAITLHFVSNNTFIRSGWEAEVECLTLGVDDLDAYLDFSYYPNPVTNLLNIVSKNEILEASIFNMEGRKLSNQDIKDLSTQLDLSSYPTGTYIIELKFKEKPVQFKIVKK</sequence>
<dbReference type="InterPro" id="IPR024079">
    <property type="entry name" value="MetalloPept_cat_dom_sf"/>
</dbReference>
<dbReference type="PANTHER" id="PTHR11905">
    <property type="entry name" value="ADAM A DISINTEGRIN AND METALLOPROTEASE DOMAIN"/>
    <property type="match status" value="1"/>
</dbReference>
<feature type="signal peptide" evidence="3">
    <location>
        <begin position="1"/>
        <end position="18"/>
    </location>
</feature>
<dbReference type="InterPro" id="IPR035914">
    <property type="entry name" value="Sperma_CUB_dom_sf"/>
</dbReference>
<dbReference type="Gene3D" id="2.60.40.10">
    <property type="entry name" value="Immunoglobulins"/>
    <property type="match status" value="1"/>
</dbReference>
<dbReference type="InterPro" id="IPR003961">
    <property type="entry name" value="FN3_dom"/>
</dbReference>
<dbReference type="PROSITE" id="PS50215">
    <property type="entry name" value="ADAM_MEPRO"/>
    <property type="match status" value="1"/>
</dbReference>
<evidence type="ECO:0000256" key="1">
    <source>
        <dbReference type="ARBA" id="ARBA00022729"/>
    </source>
</evidence>
<evidence type="ECO:0000256" key="3">
    <source>
        <dbReference type="SAM" id="SignalP"/>
    </source>
</evidence>
<dbReference type="CDD" id="cd00041">
    <property type="entry name" value="CUB"/>
    <property type="match status" value="1"/>
</dbReference>
<dbReference type="InterPro" id="IPR001590">
    <property type="entry name" value="Peptidase_M12B"/>
</dbReference>
<gene>
    <name evidence="5" type="ORF">HU137_08415</name>
</gene>
<dbReference type="Proteomes" id="UP000552241">
    <property type="component" value="Unassembled WGS sequence"/>
</dbReference>
<keyword evidence="1 3" id="KW-0732">Signal</keyword>
<feature type="domain" description="Peptidase M12B" evidence="4">
    <location>
        <begin position="215"/>
        <end position="399"/>
    </location>
</feature>
<dbReference type="NCBIfam" id="TIGR04183">
    <property type="entry name" value="Por_Secre_tail"/>
    <property type="match status" value="1"/>
</dbReference>
<dbReference type="Gene3D" id="3.40.390.10">
    <property type="entry name" value="Collagenase (Catalytic Domain)"/>
    <property type="match status" value="1"/>
</dbReference>
<evidence type="ECO:0000259" key="4">
    <source>
        <dbReference type="PROSITE" id="PS50215"/>
    </source>
</evidence>
<dbReference type="GO" id="GO:0006508">
    <property type="term" value="P:proteolysis"/>
    <property type="evidence" value="ECO:0007669"/>
    <property type="project" value="InterPro"/>
</dbReference>